<feature type="compositionally biased region" description="Low complexity" evidence="1">
    <location>
        <begin position="457"/>
        <end position="581"/>
    </location>
</feature>
<reference evidence="3 4" key="1">
    <citation type="submission" date="2020-05" db="EMBL/GenBank/DDBJ databases">
        <title>Identification and distribution of gene clusters putatively required for synthesis of sphingolipid metabolism inhibitors in phylogenetically diverse species of the filamentous fungus Fusarium.</title>
        <authorList>
            <person name="Kim H.-S."/>
            <person name="Busman M."/>
            <person name="Brown D.W."/>
            <person name="Divon H."/>
            <person name="Uhlig S."/>
            <person name="Proctor R.H."/>
        </authorList>
    </citation>
    <scope>NUCLEOTIDE SEQUENCE [LARGE SCALE GENOMIC DNA]</scope>
    <source>
        <strain evidence="3 4">NRRL 66235</strain>
    </source>
</reference>
<feature type="compositionally biased region" description="Polar residues" evidence="1">
    <location>
        <begin position="137"/>
        <end position="165"/>
    </location>
</feature>
<feature type="region of interest" description="Disordered" evidence="1">
    <location>
        <begin position="54"/>
        <end position="322"/>
    </location>
</feature>
<name>A0A8H6DQ15_9HYPO</name>
<feature type="signal peptide" evidence="2">
    <location>
        <begin position="1"/>
        <end position="16"/>
    </location>
</feature>
<sequence>MRLVGLVVAIAALAEAQLPETPGANGEYTTTTLHPLPFETTSSEIPVFDKTTSSDVVLPDTSTGVPVPDIASTSTDVLPELPESKSTDIEVGGTSTANGESPLDSTSSGDVPIEQPTTGTGLPTGPVTTAQQPPAIDTTTSQQPPVAETTTQQPPALDTTTTYQTPGVEPTSQQPPAPQSTTEQGPAVDTTTQQPPAQDSTTEQLVPQDTTSQPFAGEETTSTQAPIIVATSSEQPVDEVPSTTEKPEDPKPTTTKQEEAEPTSKDEGSDPKSEDSDNEDPKTKDETDPEPTTKKDEAPVTVPPAAVTAEPQETISGVSDNTLHSTKDIDGNDVVVPVLFGPSCLIFCEHAGKDNGPGGIVLWGIGPAPGSYILPPLPGITPAPSAVVINGGVPTPVGTQTPEDPDDQDDDDDDKSTAEEETKTEAKTTEAKSTAESSAASTTEASTTELPQLSMGVETVVVDVDATPTTGGTTETSAAATSTETTEATTQTTELPQLSMGVDTVVVDVDATPTTGGTTETSAESATTEESSTDVSETTTAEMTSTRATTAESTTEQSTTGGPTSTETSVQSTTFATSTTTKEPEREYPCIIHANPGIDPYCACETTVSGKGFYVSTNLISSSCADYTTFPSSIPTDAFEPKVTEKPDPEPFVKTDDGTVVSYPDRTVKVGNYPGGKYTYTQGVGDAVTLETPLPTQTDANNKGSSQCGSIDDACDRALNDGFDDETTYKDYVSRYARIKSGMVMVATFGQAGCTAQFKCDDYGLGMKGKDIKDAVQHMKDNDGVSKCGTAYLSNTCQITLNYCTNSSAFILCVTMRSDYDVSNLMYNAETAAEFDFYQGEPEPRLEPLLLDTVMQGWPPASNCRLLQMPNEILAKIVSFVAEDEEALKKFALVNSDCCALSRACLFSELEFDYSPSKIKLMLNLAQALLAGRTGPGIQDCIRKFTFRPDPYEVRDIHPGVWSRFREDPDDEYGGTTEIKEEGAELFSKIQHSVALNFKAMRNLETLVWDCRFPLDKVTWSLLACSTAHNLLINNALIAENFSLGPPLTPPSWPLRSLVLMNVRLAGSWDQEHSHLGRGVLPRPNPTNDFFRSLFQLCSQTLESLTWESWHPEAWEPLALGTDSNTFPKLRKLRMRPGRDVMDKPSFASFLSAPLKSLELRHSSFRLFEDIIRSHVEEPYRDLEELVVEFDDNQQLITELILKHNDLKKLWVTQGYYMSGRDNSFDRVLIPSLGKGRFNNLRSLYIQWGGQNKDAGREADRFDIMPESLAAICELTTLEQLGLRCDEMIPEFTSYEDYTEDTYPIWLIDHEKLQAHLQSLKNLKMLVIRGDTYPPRANEVFGHRSYYRSNFANQEDLQTAKDHPELASFVQGDNKPTLAWNHAHLYRMLEHARTYRKVLPKLEWMLCGKRPMKFMKNAHGVVQPHPVGDEMDECKTFIGRVFGLASEVEISHEKD</sequence>
<keyword evidence="2" id="KW-0732">Signal</keyword>
<evidence type="ECO:0000256" key="2">
    <source>
        <dbReference type="SAM" id="SignalP"/>
    </source>
</evidence>
<feature type="compositionally biased region" description="Polar residues" evidence="1">
    <location>
        <begin position="189"/>
        <end position="235"/>
    </location>
</feature>
<feature type="compositionally biased region" description="Polar residues" evidence="1">
    <location>
        <begin position="54"/>
        <end position="64"/>
    </location>
</feature>
<feature type="compositionally biased region" description="Basic and acidic residues" evidence="1">
    <location>
        <begin position="639"/>
        <end position="657"/>
    </location>
</feature>
<comment type="caution">
    <text evidence="3">The sequence shown here is derived from an EMBL/GenBank/DDBJ whole genome shotgun (WGS) entry which is preliminary data.</text>
</comment>
<feature type="compositionally biased region" description="Polar residues" evidence="1">
    <location>
        <begin position="93"/>
        <end position="109"/>
    </location>
</feature>
<accession>A0A8H6DQ15</accession>
<evidence type="ECO:0000313" key="4">
    <source>
        <dbReference type="Proteomes" id="UP000544331"/>
    </source>
</evidence>
<proteinExistence type="predicted"/>
<dbReference type="Proteomes" id="UP000544331">
    <property type="component" value="Unassembled WGS sequence"/>
</dbReference>
<feature type="compositionally biased region" description="Basic and acidic residues" evidence="1">
    <location>
        <begin position="415"/>
        <end position="430"/>
    </location>
</feature>
<dbReference type="InterPro" id="IPR029167">
    <property type="entry name" value="Mug117"/>
</dbReference>
<dbReference type="Pfam" id="PF15474">
    <property type="entry name" value="MU117"/>
    <property type="match status" value="1"/>
</dbReference>
<protein>
    <recommendedName>
        <fullName evidence="5">F-box domain-containing protein</fullName>
    </recommendedName>
</protein>
<feature type="chain" id="PRO_5034142175" description="F-box domain-containing protein" evidence="2">
    <location>
        <begin position="17"/>
        <end position="1455"/>
    </location>
</feature>
<organism evidence="3 4">
    <name type="scientific">Fusarium mundagurra</name>
    <dbReference type="NCBI Taxonomy" id="1567541"/>
    <lineage>
        <taxon>Eukaryota</taxon>
        <taxon>Fungi</taxon>
        <taxon>Dikarya</taxon>
        <taxon>Ascomycota</taxon>
        <taxon>Pezizomycotina</taxon>
        <taxon>Sordariomycetes</taxon>
        <taxon>Hypocreomycetidae</taxon>
        <taxon>Hypocreales</taxon>
        <taxon>Nectriaceae</taxon>
        <taxon>Fusarium</taxon>
        <taxon>Fusarium fujikuroi species complex</taxon>
    </lineage>
</organism>
<feature type="compositionally biased region" description="Basic and acidic residues" evidence="1">
    <location>
        <begin position="245"/>
        <end position="298"/>
    </location>
</feature>
<feature type="region of interest" description="Disordered" evidence="1">
    <location>
        <begin position="388"/>
        <end position="584"/>
    </location>
</feature>
<evidence type="ECO:0008006" key="5">
    <source>
        <dbReference type="Google" id="ProtNLM"/>
    </source>
</evidence>
<dbReference type="OrthoDB" id="3257981at2759"/>
<feature type="region of interest" description="Disordered" evidence="1">
    <location>
        <begin position="638"/>
        <end position="658"/>
    </location>
</feature>
<feature type="compositionally biased region" description="Low complexity" evidence="1">
    <location>
        <begin position="431"/>
        <end position="449"/>
    </location>
</feature>
<evidence type="ECO:0000256" key="1">
    <source>
        <dbReference type="SAM" id="MobiDB-lite"/>
    </source>
</evidence>
<feature type="compositionally biased region" description="Acidic residues" evidence="1">
    <location>
        <begin position="403"/>
        <end position="414"/>
    </location>
</feature>
<feature type="compositionally biased region" description="Low complexity" evidence="1">
    <location>
        <begin position="116"/>
        <end position="129"/>
    </location>
</feature>
<dbReference type="EMBL" id="JAAOAN010000016">
    <property type="protein sequence ID" value="KAF5725084.1"/>
    <property type="molecule type" value="Genomic_DNA"/>
</dbReference>
<gene>
    <name evidence="3" type="ORF">FMUND_178</name>
</gene>
<keyword evidence="4" id="KW-1185">Reference proteome</keyword>
<evidence type="ECO:0000313" key="3">
    <source>
        <dbReference type="EMBL" id="KAF5725084.1"/>
    </source>
</evidence>
<feature type="compositionally biased region" description="Low complexity" evidence="1">
    <location>
        <begin position="299"/>
        <end position="314"/>
    </location>
</feature>